<evidence type="ECO:0000313" key="1">
    <source>
        <dbReference type="EMBL" id="CZR03934.1"/>
    </source>
</evidence>
<evidence type="ECO:0000313" key="3">
    <source>
        <dbReference type="Proteomes" id="UP000195947"/>
    </source>
</evidence>
<dbReference type="EMBL" id="FJMZ01000054">
    <property type="protein sequence ID" value="CZR03934.1"/>
    <property type="molecule type" value="Genomic_DNA"/>
</dbReference>
<dbReference type="Proteomes" id="UP000199686">
    <property type="component" value="Unassembled WGS sequence"/>
</dbReference>
<evidence type="ECO:0000313" key="4">
    <source>
        <dbReference type="Proteomes" id="UP000199686"/>
    </source>
</evidence>
<dbReference type="Proteomes" id="UP000195947">
    <property type="component" value="Unassembled WGS sequence"/>
</dbReference>
<organism evidence="2 4">
    <name type="scientific">Trichococcus flocculiformis</name>
    <dbReference type="NCBI Taxonomy" id="82803"/>
    <lineage>
        <taxon>Bacteria</taxon>
        <taxon>Bacillati</taxon>
        <taxon>Bacillota</taxon>
        <taxon>Bacilli</taxon>
        <taxon>Lactobacillales</taxon>
        <taxon>Carnobacteriaceae</taxon>
        <taxon>Trichococcus</taxon>
    </lineage>
</organism>
<dbReference type="AlphaFoldDB" id="A0AB38BLA9"/>
<sequence length="78" mass="9047">MNLFAVTDVLNEEGVSHRSISPTALRLDWLIDGASRPVIVFDLKANRITPMSDHKYMPKQDKERLRAVIRRCKFKNVH</sequence>
<evidence type="ECO:0000313" key="2">
    <source>
        <dbReference type="EMBL" id="SFI16608.1"/>
    </source>
</evidence>
<comment type="caution">
    <text evidence="2">The sequence shown here is derived from an EMBL/GenBank/DDBJ whole genome shotgun (WGS) entry which is preliminary data.</text>
</comment>
<dbReference type="RefSeq" id="WP_086990753.1">
    <property type="nucleotide sequence ID" value="NZ_FJMZ01000054.1"/>
</dbReference>
<accession>A0AB38BLA9</accession>
<reference evidence="1 3" key="1">
    <citation type="submission" date="2016-02" db="EMBL/GenBank/DDBJ databases">
        <authorList>
            <person name="Strepis N."/>
        </authorList>
    </citation>
    <scope>NUCLEOTIDE SEQUENCE [LARGE SCALE GENOMIC DNA]</scope>
    <source>
        <strain evidence="1">Trichococcus flocculiformis</strain>
    </source>
</reference>
<keyword evidence="3" id="KW-1185">Reference proteome</keyword>
<proteinExistence type="predicted"/>
<evidence type="ECO:0008006" key="5">
    <source>
        <dbReference type="Google" id="ProtNLM"/>
    </source>
</evidence>
<reference evidence="2 4" key="2">
    <citation type="submission" date="2016-10" db="EMBL/GenBank/DDBJ databases">
        <authorList>
            <person name="Varghese N."/>
            <person name="Submissions S."/>
        </authorList>
    </citation>
    <scope>NUCLEOTIDE SEQUENCE [LARGE SCALE GENOMIC DNA]</scope>
    <source>
        <strain evidence="2 4">DSM 2094</strain>
    </source>
</reference>
<gene>
    <name evidence="2" type="ORF">SAMN04488507_10649</name>
    <name evidence="1" type="ORF">TFLO_2877</name>
</gene>
<dbReference type="EMBL" id="FOQC01000064">
    <property type="protein sequence ID" value="SFI16608.1"/>
    <property type="molecule type" value="Genomic_DNA"/>
</dbReference>
<name>A0AB38BLA9_9LACT</name>
<protein>
    <recommendedName>
        <fullName evidence="5">Protein kinase domain-containing protein</fullName>
    </recommendedName>
</protein>